<dbReference type="HOGENOM" id="CLU_200526_0_0_6"/>
<evidence type="ECO:0000313" key="4">
    <source>
        <dbReference type="Proteomes" id="UP000008540"/>
    </source>
</evidence>
<dbReference type="STRING" id="220664.PFL_3146"/>
<evidence type="ECO:0000256" key="2">
    <source>
        <dbReference type="SAM" id="SignalP"/>
    </source>
</evidence>
<dbReference type="Proteomes" id="UP000008540">
    <property type="component" value="Chromosome"/>
</dbReference>
<name>Q4KBY1_PSEF5</name>
<proteinExistence type="predicted"/>
<sequence>MQGRNKYRTFLSRKNSMKLSTLVLSGLILVGSSAAFAEGGSENMQRFYDNFRVSQQQLHGDKTENTAKAEKQKSEPNYSASDAKQQQPGA</sequence>
<feature type="region of interest" description="Disordered" evidence="1">
    <location>
        <begin position="56"/>
        <end position="90"/>
    </location>
</feature>
<gene>
    <name evidence="3" type="ordered locus">PFL_3146</name>
</gene>
<feature type="chain" id="PRO_5004240142" description="Secreted protein" evidence="2">
    <location>
        <begin position="38"/>
        <end position="90"/>
    </location>
</feature>
<organism evidence="3 4">
    <name type="scientific">Pseudomonas fluorescens (strain ATCC BAA-477 / NRRL B-23932 / Pf-5)</name>
    <dbReference type="NCBI Taxonomy" id="220664"/>
    <lineage>
        <taxon>Bacteria</taxon>
        <taxon>Pseudomonadati</taxon>
        <taxon>Pseudomonadota</taxon>
        <taxon>Gammaproteobacteria</taxon>
        <taxon>Pseudomonadales</taxon>
        <taxon>Pseudomonadaceae</taxon>
        <taxon>Pseudomonas</taxon>
    </lineage>
</organism>
<accession>Q4KBY1</accession>
<feature type="compositionally biased region" description="Polar residues" evidence="1">
    <location>
        <begin position="75"/>
        <end position="90"/>
    </location>
</feature>
<feature type="signal peptide" evidence="2">
    <location>
        <begin position="1"/>
        <end position="37"/>
    </location>
</feature>
<evidence type="ECO:0000256" key="1">
    <source>
        <dbReference type="SAM" id="MobiDB-lite"/>
    </source>
</evidence>
<keyword evidence="2" id="KW-0732">Signal</keyword>
<evidence type="ECO:0008006" key="5">
    <source>
        <dbReference type="Google" id="ProtNLM"/>
    </source>
</evidence>
<dbReference type="KEGG" id="pfl:PFL_3146"/>
<reference evidence="3 4" key="1">
    <citation type="journal article" date="2005" name="Nat. Biotechnol.">
        <title>Complete genome sequence of the plant commensal Pseudomonas fluorescens Pf-5.</title>
        <authorList>
            <person name="Paulsen I.T."/>
            <person name="Press C.M."/>
            <person name="Ravel J."/>
            <person name="Kobayashi D.Y."/>
            <person name="Myers G.S."/>
            <person name="Mavrodi D.V."/>
            <person name="DeBoy R.T."/>
            <person name="Seshadri R."/>
            <person name="Ren Q."/>
            <person name="Madupu R."/>
            <person name="Dodson R.J."/>
            <person name="Durkin A.S."/>
            <person name="Brinkac L.M."/>
            <person name="Daugherty S.C."/>
            <person name="Sullivan S.A."/>
            <person name="Rosovitz M.J."/>
            <person name="Gwinn M.L."/>
            <person name="Zhou L."/>
            <person name="Schneider D.J."/>
            <person name="Cartinhour S.W."/>
            <person name="Nelson W.C."/>
            <person name="Weidman J."/>
            <person name="Watkins K."/>
            <person name="Tran K."/>
            <person name="Khouri H."/>
            <person name="Pierson E.A."/>
            <person name="Pierson L.S.III."/>
            <person name="Thomashow L.S."/>
            <person name="Loper J.E."/>
        </authorList>
    </citation>
    <scope>NUCLEOTIDE SEQUENCE [LARGE SCALE GENOMIC DNA]</scope>
    <source>
        <strain evidence="4">ATCC BAA-477 / NRRL B-23932 / Pf-5</strain>
    </source>
</reference>
<dbReference type="AlphaFoldDB" id="Q4KBY1"/>
<protein>
    <recommendedName>
        <fullName evidence="5">Secreted protein</fullName>
    </recommendedName>
</protein>
<evidence type="ECO:0000313" key="3">
    <source>
        <dbReference type="EMBL" id="AAY92416.1"/>
    </source>
</evidence>
<dbReference type="eggNOG" id="ENOG5031TRZ">
    <property type="taxonomic scope" value="Bacteria"/>
</dbReference>
<feature type="compositionally biased region" description="Basic and acidic residues" evidence="1">
    <location>
        <begin position="59"/>
        <end position="74"/>
    </location>
</feature>
<dbReference type="EMBL" id="CP000076">
    <property type="protein sequence ID" value="AAY92416.1"/>
    <property type="molecule type" value="Genomic_DNA"/>
</dbReference>